<feature type="region of interest" description="Disordered" evidence="2">
    <location>
        <begin position="293"/>
        <end position="316"/>
    </location>
</feature>
<dbReference type="HOGENOM" id="CLU_425194_0_0_1"/>
<feature type="compositionally biased region" description="Low complexity" evidence="2">
    <location>
        <begin position="1"/>
        <end position="14"/>
    </location>
</feature>
<dbReference type="AlphaFoldDB" id="F0XMX0"/>
<evidence type="ECO:0000313" key="3">
    <source>
        <dbReference type="EMBL" id="EFX00964.1"/>
    </source>
</evidence>
<dbReference type="EMBL" id="GL629795">
    <property type="protein sequence ID" value="EFX00964.1"/>
    <property type="molecule type" value="Genomic_DNA"/>
</dbReference>
<dbReference type="PANTHER" id="PTHR22705">
    <property type="entry name" value="ZINC FINGER, ZZ DOMAIN CONTAINING 3"/>
    <property type="match status" value="1"/>
</dbReference>
<reference evidence="3 4" key="1">
    <citation type="journal article" date="2011" name="Proc. Natl. Acad. Sci. U.S.A.">
        <title>Genome and transcriptome analyses of the mountain pine beetle-fungal symbiont Grosmannia clavigera, a lodgepole pine pathogen.</title>
        <authorList>
            <person name="DiGuistini S."/>
            <person name="Wang Y."/>
            <person name="Liao N.Y."/>
            <person name="Taylor G."/>
            <person name="Tanguay P."/>
            <person name="Feau N."/>
            <person name="Henrissat B."/>
            <person name="Chan S.K."/>
            <person name="Hesse-Orce U."/>
            <person name="Alamouti S.M."/>
            <person name="Tsui C.K.M."/>
            <person name="Docking R.T."/>
            <person name="Levasseur A."/>
            <person name="Haridas S."/>
            <person name="Robertson G."/>
            <person name="Birol I."/>
            <person name="Holt R.A."/>
            <person name="Marra M.A."/>
            <person name="Hamelin R.C."/>
            <person name="Hirst M."/>
            <person name="Jones S.J.M."/>
            <person name="Bohlmann J."/>
            <person name="Breuil C."/>
        </authorList>
    </citation>
    <scope>NUCLEOTIDE SEQUENCE [LARGE SCALE GENOMIC DNA]</scope>
    <source>
        <strain evidence="4">kw1407 / UAMH 11150</strain>
    </source>
</reference>
<feature type="compositionally biased region" description="Polar residues" evidence="2">
    <location>
        <begin position="406"/>
        <end position="420"/>
    </location>
</feature>
<evidence type="ECO:0000256" key="2">
    <source>
        <dbReference type="SAM" id="MobiDB-lite"/>
    </source>
</evidence>
<protein>
    <submittedName>
        <fullName evidence="3">Uncharacterized protein</fullName>
    </submittedName>
</protein>
<proteinExistence type="predicted"/>
<gene>
    <name evidence="3" type="ORF">CMQ_2045</name>
</gene>
<dbReference type="InParanoid" id="F0XMX0"/>
<dbReference type="OrthoDB" id="20473at2759"/>
<dbReference type="InterPro" id="IPR037830">
    <property type="entry name" value="ZZZ3"/>
</dbReference>
<keyword evidence="1" id="KW-0175">Coiled coil</keyword>
<feature type="compositionally biased region" description="Pro residues" evidence="2">
    <location>
        <begin position="64"/>
        <end position="83"/>
    </location>
</feature>
<evidence type="ECO:0000256" key="1">
    <source>
        <dbReference type="SAM" id="Coils"/>
    </source>
</evidence>
<feature type="coiled-coil region" evidence="1">
    <location>
        <begin position="339"/>
        <end position="366"/>
    </location>
</feature>
<feature type="compositionally biased region" description="Acidic residues" evidence="2">
    <location>
        <begin position="391"/>
        <end position="404"/>
    </location>
</feature>
<dbReference type="Proteomes" id="UP000007796">
    <property type="component" value="Unassembled WGS sequence"/>
</dbReference>
<feature type="compositionally biased region" description="Low complexity" evidence="2">
    <location>
        <begin position="293"/>
        <end position="315"/>
    </location>
</feature>
<name>F0XMX0_GROCL</name>
<dbReference type="GeneID" id="25974991"/>
<dbReference type="eggNOG" id="ENOG502SBM6">
    <property type="taxonomic scope" value="Eukaryota"/>
</dbReference>
<feature type="compositionally biased region" description="Low complexity" evidence="2">
    <location>
        <begin position="84"/>
        <end position="106"/>
    </location>
</feature>
<accession>F0XMX0</accession>
<feature type="region of interest" description="Disordered" evidence="2">
    <location>
        <begin position="379"/>
        <end position="436"/>
    </location>
</feature>
<organism evidence="4">
    <name type="scientific">Grosmannia clavigera (strain kw1407 / UAMH 11150)</name>
    <name type="common">Blue stain fungus</name>
    <name type="synonym">Graphiocladiella clavigera</name>
    <dbReference type="NCBI Taxonomy" id="655863"/>
    <lineage>
        <taxon>Eukaryota</taxon>
        <taxon>Fungi</taxon>
        <taxon>Dikarya</taxon>
        <taxon>Ascomycota</taxon>
        <taxon>Pezizomycotina</taxon>
        <taxon>Sordariomycetes</taxon>
        <taxon>Sordariomycetidae</taxon>
        <taxon>Ophiostomatales</taxon>
        <taxon>Ophiostomataceae</taxon>
        <taxon>Leptographium</taxon>
    </lineage>
</organism>
<evidence type="ECO:0000313" key="4">
    <source>
        <dbReference type="Proteomes" id="UP000007796"/>
    </source>
</evidence>
<feature type="compositionally biased region" description="Low complexity" evidence="2">
    <location>
        <begin position="178"/>
        <end position="187"/>
    </location>
</feature>
<dbReference type="RefSeq" id="XP_014170446.1">
    <property type="nucleotide sequence ID" value="XM_014314971.1"/>
</dbReference>
<feature type="region of interest" description="Disordered" evidence="2">
    <location>
        <begin position="1"/>
        <end position="196"/>
    </location>
</feature>
<feature type="compositionally biased region" description="Low complexity" evidence="2">
    <location>
        <begin position="115"/>
        <end position="170"/>
    </location>
</feature>
<sequence length="539" mass="53171">MPAAGSSSQAAAAAAGGGNAAAARPPVTETQILPPTIPPQALRPSGSAAGGSGSGSGLSASPPMQTPVPPPVPPVQTPVPAPSIPSRSSTASFTAGPATTSASAAAAPPPPSPSPAAATSLSPSSSAIAKTAAAGTSSSRAAPRMMATTAKATPAQTKAAAKLASSSAPAKAPPPARASPKAAARMAHPTHPVVQSSGSFAISQGAVAHQHQPQSSMLPAPRAWSPPRPPISPILPAAQLPPHLAPTATGSGTYYVPNFATGRPVLTHTEAAREAAAANAAATAAAASAASVAGGSLPPSGLAPSSTTDPLFDAAPLPPAPTTLDFSTNPDVIALQNTIAILQLQKKRATADIQALQAAKEAALANPMAFVEKLQAVGTRDEAAGNNGSADENDSSDDGDDDADSLNSKNPSSNTGSASASVPDPRRLPKPQNVVRMPPINWNKYAIVGEGLERLHAEQIRRPAVGNPAVASILPPTVEGTAAPSAAPPASSLQAVYSFQGAGDSTAGPEYVGVAAPYDPLKDRLVAEPARRGRAGKRG</sequence>
<keyword evidence="4" id="KW-1185">Reference proteome</keyword>
<dbReference type="PANTHER" id="PTHR22705:SF0">
    <property type="entry name" value="ZZ-TYPE ZINC FINGER-CONTAINING PROTEIN 3"/>
    <property type="match status" value="1"/>
</dbReference>